<name>X1KUK3_9ZZZZ</name>
<dbReference type="GO" id="GO:0003935">
    <property type="term" value="F:GTP cyclohydrolase II activity"/>
    <property type="evidence" value="ECO:0007669"/>
    <property type="project" value="UniProtKB-EC"/>
</dbReference>
<evidence type="ECO:0000256" key="5">
    <source>
        <dbReference type="ARBA" id="ARBA00022619"/>
    </source>
</evidence>
<evidence type="ECO:0000256" key="10">
    <source>
        <dbReference type="ARBA" id="ARBA00022842"/>
    </source>
</evidence>
<evidence type="ECO:0000256" key="11">
    <source>
        <dbReference type="ARBA" id="ARBA00023134"/>
    </source>
</evidence>
<evidence type="ECO:0000256" key="4">
    <source>
        <dbReference type="ARBA" id="ARBA00012762"/>
    </source>
</evidence>
<dbReference type="GO" id="GO:0046872">
    <property type="term" value="F:metal ion binding"/>
    <property type="evidence" value="ECO:0007669"/>
    <property type="project" value="UniProtKB-KW"/>
</dbReference>
<dbReference type="InterPro" id="IPR000926">
    <property type="entry name" value="RibA"/>
</dbReference>
<dbReference type="GO" id="GO:0008686">
    <property type="term" value="F:3,4-dihydroxy-2-butanone-4-phosphate synthase activity"/>
    <property type="evidence" value="ECO:0007669"/>
    <property type="project" value="InterPro"/>
</dbReference>
<dbReference type="SUPFAM" id="SSF142695">
    <property type="entry name" value="RibA-like"/>
    <property type="match status" value="1"/>
</dbReference>
<dbReference type="EC" id="3.5.4.25" evidence="4"/>
<dbReference type="NCBIfam" id="TIGR00506">
    <property type="entry name" value="ribB"/>
    <property type="match status" value="1"/>
</dbReference>
<protein>
    <recommendedName>
        <fullName evidence="4">GTP cyclohydrolase II</fullName>
        <ecNumber evidence="4">3.5.4.25</ecNumber>
    </recommendedName>
</protein>
<keyword evidence="6" id="KW-0479">Metal-binding</keyword>
<comment type="catalytic activity">
    <reaction evidence="15">
        <text>GTP + 4 H2O = 2,5-diamino-6-hydroxy-4-(5-phosphoribosylamino)-pyrimidine + formate + 2 phosphate + 3 H(+)</text>
        <dbReference type="Rhea" id="RHEA:23704"/>
        <dbReference type="ChEBI" id="CHEBI:15377"/>
        <dbReference type="ChEBI" id="CHEBI:15378"/>
        <dbReference type="ChEBI" id="CHEBI:15740"/>
        <dbReference type="ChEBI" id="CHEBI:37565"/>
        <dbReference type="ChEBI" id="CHEBI:43474"/>
        <dbReference type="ChEBI" id="CHEBI:58614"/>
        <dbReference type="EC" id="3.5.4.25"/>
    </reaction>
</comment>
<comment type="similarity">
    <text evidence="3">In the N-terminal section; belongs to the DHBP synthase family.</text>
</comment>
<evidence type="ECO:0000256" key="13">
    <source>
        <dbReference type="ARBA" id="ARBA00023239"/>
    </source>
</evidence>
<feature type="domain" description="GTP cyclohydrolase II" evidence="16">
    <location>
        <begin position="219"/>
        <end position="384"/>
    </location>
</feature>
<dbReference type="FunFam" id="3.40.50.10990:FF:000001">
    <property type="entry name" value="Riboflavin biosynthesis protein RibBA"/>
    <property type="match status" value="1"/>
</dbReference>
<evidence type="ECO:0000256" key="8">
    <source>
        <dbReference type="ARBA" id="ARBA00022801"/>
    </source>
</evidence>
<keyword evidence="8" id="KW-0378">Hydrolase</keyword>
<keyword evidence="5" id="KW-0686">Riboflavin biosynthesis</keyword>
<dbReference type="PANTHER" id="PTHR21327">
    <property type="entry name" value="GTP CYCLOHYDROLASE II-RELATED"/>
    <property type="match status" value="1"/>
</dbReference>
<dbReference type="CDD" id="cd00641">
    <property type="entry name" value="GTP_cyclohydro2"/>
    <property type="match status" value="1"/>
</dbReference>
<dbReference type="SUPFAM" id="SSF55821">
    <property type="entry name" value="YrdC/RibB"/>
    <property type="match status" value="1"/>
</dbReference>
<keyword evidence="12" id="KW-0464">Manganese</keyword>
<dbReference type="GO" id="GO:0009231">
    <property type="term" value="P:riboflavin biosynthetic process"/>
    <property type="evidence" value="ECO:0007669"/>
    <property type="project" value="UniProtKB-UniPathway"/>
</dbReference>
<dbReference type="NCBIfam" id="TIGR00505">
    <property type="entry name" value="ribA"/>
    <property type="match status" value="1"/>
</dbReference>
<dbReference type="HAMAP" id="MF_01283">
    <property type="entry name" value="RibBA"/>
    <property type="match status" value="1"/>
</dbReference>
<keyword evidence="14" id="KW-0511">Multifunctional enzyme</keyword>
<evidence type="ECO:0000256" key="9">
    <source>
        <dbReference type="ARBA" id="ARBA00022833"/>
    </source>
</evidence>
<dbReference type="EMBL" id="BARV01000128">
    <property type="protein sequence ID" value="GAH93839.1"/>
    <property type="molecule type" value="Genomic_DNA"/>
</dbReference>
<sequence length="409" mass="45515">MDSQNKKNKNLFCSIEDTIDDIRQGKIIIIVDDKSLHNEGVFFQAAEKVTTASVNFFTTYARGLIFLPCEQKRLVQLKIPMISYENETSPINVRALAVSIDAKSISGSGISVRDRVKTIKTFISSDTRPEDISIPGHIFPLRSHNGGILTRAGHTEAAVDLAKIAGLYPAGIICEVIGEDGEVAHLPDLIKITKKFKLKIITIEELIRYRKRKEKLIEKVAEVKLPTRWGNFKAITYRSLIESGSHIAFVKGEVRGKKNVLVRVHSQCLTGDTFGSMRCDCGEQLDSAFKKINEEGSGVLLYMAQEGRGIGLCNKMKAYELQEKGLDTVEANLRLGFDVDLRDYGIGAQILSDLGLSTIHLMTNNPKKIVGLEGYGLKVTKRIPITIPPNKNNKKYLSTKKNKLNHMLD</sequence>
<dbReference type="PANTHER" id="PTHR21327:SF18">
    <property type="entry name" value="3,4-DIHYDROXY-2-BUTANONE 4-PHOSPHATE SYNTHASE"/>
    <property type="match status" value="1"/>
</dbReference>
<dbReference type="InterPro" id="IPR017945">
    <property type="entry name" value="DHBP_synth_RibB-like_a/b_dom"/>
</dbReference>
<evidence type="ECO:0000256" key="14">
    <source>
        <dbReference type="ARBA" id="ARBA00023268"/>
    </source>
</evidence>
<evidence type="ECO:0000256" key="15">
    <source>
        <dbReference type="ARBA" id="ARBA00049295"/>
    </source>
</evidence>
<dbReference type="PIRSF" id="PIRSF001259">
    <property type="entry name" value="RibA"/>
    <property type="match status" value="1"/>
</dbReference>
<evidence type="ECO:0000313" key="17">
    <source>
        <dbReference type="EMBL" id="GAH93839.1"/>
    </source>
</evidence>
<evidence type="ECO:0000256" key="12">
    <source>
        <dbReference type="ARBA" id="ARBA00023211"/>
    </source>
</evidence>
<evidence type="ECO:0000256" key="3">
    <source>
        <dbReference type="ARBA" id="ARBA00005520"/>
    </source>
</evidence>
<dbReference type="InterPro" id="IPR036144">
    <property type="entry name" value="RibA-like_sf"/>
</dbReference>
<dbReference type="Pfam" id="PF00925">
    <property type="entry name" value="GTP_cyclohydro2"/>
    <property type="match status" value="1"/>
</dbReference>
<dbReference type="InterPro" id="IPR016299">
    <property type="entry name" value="Riboflavin_synth_RibBA"/>
</dbReference>
<evidence type="ECO:0000256" key="6">
    <source>
        <dbReference type="ARBA" id="ARBA00022723"/>
    </source>
</evidence>
<evidence type="ECO:0000256" key="7">
    <source>
        <dbReference type="ARBA" id="ARBA00022741"/>
    </source>
</evidence>
<dbReference type="AlphaFoldDB" id="X1KUK3"/>
<evidence type="ECO:0000256" key="2">
    <source>
        <dbReference type="ARBA" id="ARBA00004853"/>
    </source>
</evidence>
<dbReference type="Gene3D" id="3.90.870.10">
    <property type="entry name" value="DHBP synthase"/>
    <property type="match status" value="1"/>
</dbReference>
<dbReference type="NCBIfam" id="NF001591">
    <property type="entry name" value="PRK00393.1"/>
    <property type="match status" value="1"/>
</dbReference>
<dbReference type="Gene3D" id="3.40.50.10990">
    <property type="entry name" value="GTP cyclohydrolase II"/>
    <property type="match status" value="1"/>
</dbReference>
<comment type="cofactor">
    <cofactor evidence="1">
        <name>Zn(2+)</name>
        <dbReference type="ChEBI" id="CHEBI:29105"/>
    </cofactor>
</comment>
<evidence type="ECO:0000256" key="1">
    <source>
        <dbReference type="ARBA" id="ARBA00001947"/>
    </source>
</evidence>
<dbReference type="InterPro" id="IPR032677">
    <property type="entry name" value="GTP_cyclohydro_II"/>
</dbReference>
<reference evidence="17" key="1">
    <citation type="journal article" date="2014" name="Front. Microbiol.">
        <title>High frequency of phylogenetically diverse reductive dehalogenase-homologous genes in deep subseafloor sedimentary metagenomes.</title>
        <authorList>
            <person name="Kawai M."/>
            <person name="Futagami T."/>
            <person name="Toyoda A."/>
            <person name="Takaki Y."/>
            <person name="Nishi S."/>
            <person name="Hori S."/>
            <person name="Arai W."/>
            <person name="Tsubouchi T."/>
            <person name="Morono Y."/>
            <person name="Uchiyama I."/>
            <person name="Ito T."/>
            <person name="Fujiyama A."/>
            <person name="Inagaki F."/>
            <person name="Takami H."/>
        </authorList>
    </citation>
    <scope>NUCLEOTIDE SEQUENCE</scope>
    <source>
        <strain evidence="17">Expedition CK06-06</strain>
    </source>
</reference>
<dbReference type="Pfam" id="PF00926">
    <property type="entry name" value="DHBP_synthase"/>
    <property type="match status" value="1"/>
</dbReference>
<accession>X1KUK3</accession>
<dbReference type="GO" id="GO:0005829">
    <property type="term" value="C:cytosol"/>
    <property type="evidence" value="ECO:0007669"/>
    <property type="project" value="TreeGrafter"/>
</dbReference>
<keyword evidence="10" id="KW-0460">Magnesium</keyword>
<gene>
    <name evidence="17" type="ORF">S06H3_00658</name>
</gene>
<dbReference type="GO" id="GO:0005525">
    <property type="term" value="F:GTP binding"/>
    <property type="evidence" value="ECO:0007669"/>
    <property type="project" value="UniProtKB-KW"/>
</dbReference>
<dbReference type="InterPro" id="IPR000422">
    <property type="entry name" value="DHBP_synthase_RibB"/>
</dbReference>
<evidence type="ECO:0000259" key="16">
    <source>
        <dbReference type="Pfam" id="PF00925"/>
    </source>
</evidence>
<dbReference type="HAMAP" id="MF_00179">
    <property type="entry name" value="RibA"/>
    <property type="match status" value="1"/>
</dbReference>
<organism evidence="17">
    <name type="scientific">marine sediment metagenome</name>
    <dbReference type="NCBI Taxonomy" id="412755"/>
    <lineage>
        <taxon>unclassified sequences</taxon>
        <taxon>metagenomes</taxon>
        <taxon>ecological metagenomes</taxon>
    </lineage>
</organism>
<keyword evidence="7" id="KW-0547">Nucleotide-binding</keyword>
<keyword evidence="13" id="KW-0456">Lyase</keyword>
<keyword evidence="11" id="KW-0342">GTP-binding</keyword>
<proteinExistence type="inferred from homology"/>
<dbReference type="UniPathway" id="UPA00275">
    <property type="reaction ID" value="UER00400"/>
</dbReference>
<comment type="pathway">
    <text evidence="2">Cofactor biosynthesis; riboflavin biosynthesis; 5-amino-6-(D-ribitylamino)uracil from GTP: step 1/4.</text>
</comment>
<comment type="caution">
    <text evidence="17">The sequence shown here is derived from an EMBL/GenBank/DDBJ whole genome shotgun (WGS) entry which is preliminary data.</text>
</comment>
<keyword evidence="9" id="KW-0862">Zinc</keyword>